<organism evidence="3 4">
    <name type="scientific">Micrococcoides hystricis</name>
    <dbReference type="NCBI Taxonomy" id="1572761"/>
    <lineage>
        <taxon>Bacteria</taxon>
        <taxon>Bacillati</taxon>
        <taxon>Actinomycetota</taxon>
        <taxon>Actinomycetes</taxon>
        <taxon>Micrococcales</taxon>
        <taxon>Micrococcaceae</taxon>
        <taxon>Micrococcoides</taxon>
    </lineage>
</organism>
<accession>A0ABV6PA74</accession>
<reference evidence="3 4" key="1">
    <citation type="submission" date="2024-09" db="EMBL/GenBank/DDBJ databases">
        <authorList>
            <person name="Sun Q."/>
            <person name="Mori K."/>
        </authorList>
    </citation>
    <scope>NUCLEOTIDE SEQUENCE [LARGE SCALE GENOMIC DNA]</scope>
    <source>
        <strain evidence="3 4">NCAIM B.02604</strain>
    </source>
</reference>
<proteinExistence type="predicted"/>
<feature type="domain" description="HMA" evidence="2">
    <location>
        <begin position="3"/>
        <end position="71"/>
    </location>
</feature>
<dbReference type="InterPro" id="IPR006121">
    <property type="entry name" value="HMA_dom"/>
</dbReference>
<dbReference type="InterPro" id="IPR036163">
    <property type="entry name" value="HMA_dom_sf"/>
</dbReference>
<evidence type="ECO:0000313" key="3">
    <source>
        <dbReference type="EMBL" id="MFC0581272.1"/>
    </source>
</evidence>
<dbReference type="PROSITE" id="PS50846">
    <property type="entry name" value="HMA_2"/>
    <property type="match status" value="1"/>
</dbReference>
<dbReference type="InterPro" id="IPR017969">
    <property type="entry name" value="Heavy-metal-associated_CS"/>
</dbReference>
<dbReference type="EMBL" id="JBHLUB010000002">
    <property type="protein sequence ID" value="MFC0581272.1"/>
    <property type="molecule type" value="Genomic_DNA"/>
</dbReference>
<dbReference type="PROSITE" id="PS01047">
    <property type="entry name" value="HMA_1"/>
    <property type="match status" value="1"/>
</dbReference>
<evidence type="ECO:0000259" key="2">
    <source>
        <dbReference type="PROSITE" id="PS50846"/>
    </source>
</evidence>
<protein>
    <submittedName>
        <fullName evidence="3">Heavy-metal-associated domain-containing protein</fullName>
    </submittedName>
</protein>
<gene>
    <name evidence="3" type="ORF">ACFFFR_02555</name>
</gene>
<sequence>MSYTKDFAVTGMTCKHCIMSVEEEVSEVPAVTNVAVDLVSGGTSTVTVTADEPIDDQAVAAAIDEAGFSLAN</sequence>
<dbReference type="SUPFAM" id="SSF55008">
    <property type="entry name" value="HMA, heavy metal-associated domain"/>
    <property type="match status" value="1"/>
</dbReference>
<comment type="caution">
    <text evidence="3">The sequence shown here is derived from an EMBL/GenBank/DDBJ whole genome shotgun (WGS) entry which is preliminary data.</text>
</comment>
<dbReference type="Proteomes" id="UP001589862">
    <property type="component" value="Unassembled WGS sequence"/>
</dbReference>
<keyword evidence="1" id="KW-0479">Metal-binding</keyword>
<dbReference type="RefSeq" id="WP_377457962.1">
    <property type="nucleotide sequence ID" value="NZ_JBHLUB010000002.1"/>
</dbReference>
<evidence type="ECO:0000313" key="4">
    <source>
        <dbReference type="Proteomes" id="UP001589862"/>
    </source>
</evidence>
<evidence type="ECO:0000256" key="1">
    <source>
        <dbReference type="ARBA" id="ARBA00022723"/>
    </source>
</evidence>
<name>A0ABV6PA74_9MICC</name>
<dbReference type="Pfam" id="PF00403">
    <property type="entry name" value="HMA"/>
    <property type="match status" value="1"/>
</dbReference>
<dbReference type="CDD" id="cd00371">
    <property type="entry name" value="HMA"/>
    <property type="match status" value="1"/>
</dbReference>
<keyword evidence="4" id="KW-1185">Reference proteome</keyword>
<dbReference type="Gene3D" id="3.30.70.100">
    <property type="match status" value="1"/>
</dbReference>